<dbReference type="Gene3D" id="3.30.200.20">
    <property type="entry name" value="Phosphorylase Kinase, domain 1"/>
    <property type="match status" value="1"/>
</dbReference>
<keyword evidence="14 18" id="KW-0472">Membrane</keyword>
<evidence type="ECO:0000256" key="19">
    <source>
        <dbReference type="SAM" id="SignalP"/>
    </source>
</evidence>
<keyword evidence="15" id="KW-0675">Receptor</keyword>
<dbReference type="EMBL" id="JAUUTY010000002">
    <property type="protein sequence ID" value="KAK1681515.1"/>
    <property type="molecule type" value="Genomic_DNA"/>
</dbReference>
<dbReference type="CDD" id="cd06899">
    <property type="entry name" value="lectin_legume_LecRK_Arcelin_ConA"/>
    <property type="match status" value="1"/>
</dbReference>
<keyword evidence="6" id="KW-0808">Transferase</keyword>
<dbReference type="FunFam" id="2.60.120.200:FF:000051">
    <property type="entry name" value="L-type lectin-domain containing receptor kinase V.9"/>
    <property type="match status" value="1"/>
</dbReference>
<sequence length="531" mass="58825">MLLHLLFLGLKLSASATSNDQFVYPGFTGANLTLDGVAKVTPNGLLELINGTAWLKGHACHPNPILFRKTADGTVQSFSASYVFAIYCVQPDICGHGIAFFVAASNNFSETMQGQYMGLVNNDTNGKATNRFFAVELDTNQNNEFQDINNNHVGIDVNGLKSVNSSSAGYYDNNNSNFHNLTLASYQVMQVWVDYDGHSKQIDVTLAPLSMAKPIKPLISTTYDLSRVLTDMVYAGFSSSTGSFISQQYVLGWSFSTSGPAPAIDITKLPKLPRQGPEPRSKVLEIILPIVSAAFVIVAGTIIILLVRRRLKYAELREDWEVEFGPHRFSYKDLFRATEGFNDHNLLGIGGFGRVYKGVLPVSRLEIAAKRISHDSKQGMKEFVAEVVSIGRLQHRNLVQLHGYCRRKGELILVYEYMSNGSLDKYLYDPEKPTLRLLSDAVDIKLQGAYDVDEACLMLKLGLLCSHPFTNVRPSMRQVMHYLSGEMPLPELLPENMSFSILSLMQNISFYPGMLTDPLTNNTISSLSGGR</sequence>
<evidence type="ECO:0000256" key="4">
    <source>
        <dbReference type="ARBA" id="ARBA00012513"/>
    </source>
</evidence>
<dbReference type="EC" id="2.7.11.1" evidence="4"/>
<evidence type="ECO:0000256" key="2">
    <source>
        <dbReference type="ARBA" id="ARBA00008536"/>
    </source>
</evidence>
<dbReference type="AlphaFoldDB" id="A0AAD8TEP0"/>
<dbReference type="InterPro" id="IPR017441">
    <property type="entry name" value="Protein_kinase_ATP_BS"/>
</dbReference>
<keyword evidence="5" id="KW-0723">Serine/threonine-protein kinase</keyword>
<evidence type="ECO:0000256" key="14">
    <source>
        <dbReference type="ARBA" id="ARBA00023136"/>
    </source>
</evidence>
<dbReference type="GO" id="GO:0051707">
    <property type="term" value="P:response to other organism"/>
    <property type="evidence" value="ECO:0007669"/>
    <property type="project" value="UniProtKB-ARBA"/>
</dbReference>
<dbReference type="PANTHER" id="PTHR27007">
    <property type="match status" value="1"/>
</dbReference>
<dbReference type="GO" id="GO:0005524">
    <property type="term" value="F:ATP binding"/>
    <property type="evidence" value="ECO:0007669"/>
    <property type="project" value="UniProtKB-UniRule"/>
</dbReference>
<dbReference type="Pfam" id="PF00139">
    <property type="entry name" value="Lectin_legB"/>
    <property type="match status" value="1"/>
</dbReference>
<evidence type="ECO:0000256" key="15">
    <source>
        <dbReference type="ARBA" id="ARBA00023170"/>
    </source>
</evidence>
<dbReference type="FunFam" id="3.30.200.20:FF:000112">
    <property type="entry name" value="Lectin-domain containing receptor kinase A4.3"/>
    <property type="match status" value="1"/>
</dbReference>
<dbReference type="GO" id="GO:0004674">
    <property type="term" value="F:protein serine/threonine kinase activity"/>
    <property type="evidence" value="ECO:0007669"/>
    <property type="project" value="UniProtKB-KW"/>
</dbReference>
<keyword evidence="11" id="KW-0418">Kinase</keyword>
<feature type="signal peptide" evidence="19">
    <location>
        <begin position="1"/>
        <end position="16"/>
    </location>
</feature>
<dbReference type="InterPro" id="IPR050528">
    <property type="entry name" value="L-type_Lectin-RKs"/>
</dbReference>
<dbReference type="SUPFAM" id="SSF56112">
    <property type="entry name" value="Protein kinase-like (PK-like)"/>
    <property type="match status" value="1"/>
</dbReference>
<keyword evidence="12 17" id="KW-0067">ATP-binding</keyword>
<evidence type="ECO:0000256" key="17">
    <source>
        <dbReference type="PROSITE-ProRule" id="PRU10141"/>
    </source>
</evidence>
<name>A0AAD8TEP0_LOLMU</name>
<dbReference type="GO" id="GO:0006952">
    <property type="term" value="P:defense response"/>
    <property type="evidence" value="ECO:0007669"/>
    <property type="project" value="UniProtKB-ARBA"/>
</dbReference>
<evidence type="ECO:0000256" key="1">
    <source>
        <dbReference type="ARBA" id="ARBA00004479"/>
    </source>
</evidence>
<evidence type="ECO:0000256" key="10">
    <source>
        <dbReference type="ARBA" id="ARBA00022741"/>
    </source>
</evidence>
<keyword evidence="13 18" id="KW-1133">Transmembrane helix</keyword>
<gene>
    <name evidence="21" type="ORF">QYE76_042363</name>
</gene>
<dbReference type="GO" id="GO:0016020">
    <property type="term" value="C:membrane"/>
    <property type="evidence" value="ECO:0007669"/>
    <property type="project" value="UniProtKB-SubCell"/>
</dbReference>
<keyword evidence="9" id="KW-0430">Lectin</keyword>
<keyword evidence="7 18" id="KW-0812">Transmembrane</keyword>
<keyword evidence="16" id="KW-0325">Glycoprotein</keyword>
<comment type="caution">
    <text evidence="21">The sequence shown here is derived from an EMBL/GenBank/DDBJ whole genome shotgun (WGS) entry which is preliminary data.</text>
</comment>
<evidence type="ECO:0000256" key="9">
    <source>
        <dbReference type="ARBA" id="ARBA00022734"/>
    </source>
</evidence>
<evidence type="ECO:0000256" key="12">
    <source>
        <dbReference type="ARBA" id="ARBA00022840"/>
    </source>
</evidence>
<comment type="similarity">
    <text evidence="3">In the C-terminal section; belongs to the protein kinase superfamily. Ser/Thr protein kinase family.</text>
</comment>
<evidence type="ECO:0000313" key="22">
    <source>
        <dbReference type="Proteomes" id="UP001231189"/>
    </source>
</evidence>
<feature type="chain" id="PRO_5042091080" description="non-specific serine/threonine protein kinase" evidence="19">
    <location>
        <begin position="17"/>
        <end position="531"/>
    </location>
</feature>
<protein>
    <recommendedName>
        <fullName evidence="4">non-specific serine/threonine protein kinase</fullName>
        <ecNumber evidence="4">2.7.11.1</ecNumber>
    </recommendedName>
</protein>
<dbReference type="InterPro" id="IPR001220">
    <property type="entry name" value="Legume_lectin_dom"/>
</dbReference>
<feature type="binding site" evidence="17">
    <location>
        <position position="370"/>
    </location>
    <ligand>
        <name>ATP</name>
        <dbReference type="ChEBI" id="CHEBI:30616"/>
    </ligand>
</feature>
<evidence type="ECO:0000256" key="16">
    <source>
        <dbReference type="ARBA" id="ARBA00023180"/>
    </source>
</evidence>
<dbReference type="PROSITE" id="PS50011">
    <property type="entry name" value="PROTEIN_KINASE_DOM"/>
    <property type="match status" value="1"/>
</dbReference>
<keyword evidence="22" id="KW-1185">Reference proteome</keyword>
<dbReference type="Pfam" id="PF07714">
    <property type="entry name" value="PK_Tyr_Ser-Thr"/>
    <property type="match status" value="1"/>
</dbReference>
<dbReference type="InterPro" id="IPR013320">
    <property type="entry name" value="ConA-like_dom_sf"/>
</dbReference>
<dbReference type="GO" id="GO:0030246">
    <property type="term" value="F:carbohydrate binding"/>
    <property type="evidence" value="ECO:0007669"/>
    <property type="project" value="UniProtKB-KW"/>
</dbReference>
<feature type="transmembrane region" description="Helical" evidence="18">
    <location>
        <begin position="286"/>
        <end position="307"/>
    </location>
</feature>
<evidence type="ECO:0000256" key="8">
    <source>
        <dbReference type="ARBA" id="ARBA00022729"/>
    </source>
</evidence>
<reference evidence="21" key="1">
    <citation type="submission" date="2023-07" db="EMBL/GenBank/DDBJ databases">
        <title>A chromosome-level genome assembly of Lolium multiflorum.</title>
        <authorList>
            <person name="Chen Y."/>
            <person name="Copetti D."/>
            <person name="Kolliker R."/>
            <person name="Studer B."/>
        </authorList>
    </citation>
    <scope>NUCLEOTIDE SEQUENCE</scope>
    <source>
        <strain evidence="21">02402/16</strain>
        <tissue evidence="21">Leaf</tissue>
    </source>
</reference>
<feature type="domain" description="Protein kinase" evidence="20">
    <location>
        <begin position="341"/>
        <end position="531"/>
    </location>
</feature>
<proteinExistence type="inferred from homology"/>
<evidence type="ECO:0000256" key="3">
    <source>
        <dbReference type="ARBA" id="ARBA00010217"/>
    </source>
</evidence>
<dbReference type="InterPro" id="IPR001245">
    <property type="entry name" value="Ser-Thr/Tyr_kinase_cat_dom"/>
</dbReference>
<evidence type="ECO:0000256" key="7">
    <source>
        <dbReference type="ARBA" id="ARBA00022692"/>
    </source>
</evidence>
<dbReference type="Proteomes" id="UP001231189">
    <property type="component" value="Unassembled WGS sequence"/>
</dbReference>
<accession>A0AAD8TEP0</accession>
<keyword evidence="8 19" id="KW-0732">Signal</keyword>
<dbReference type="Gene3D" id="2.60.120.200">
    <property type="match status" value="1"/>
</dbReference>
<evidence type="ECO:0000256" key="18">
    <source>
        <dbReference type="SAM" id="Phobius"/>
    </source>
</evidence>
<evidence type="ECO:0000256" key="11">
    <source>
        <dbReference type="ARBA" id="ARBA00022777"/>
    </source>
</evidence>
<evidence type="ECO:0000313" key="21">
    <source>
        <dbReference type="EMBL" id="KAK1681515.1"/>
    </source>
</evidence>
<comment type="subcellular location">
    <subcellularLocation>
        <location evidence="1">Membrane</location>
        <topology evidence="1">Single-pass type I membrane protein</topology>
    </subcellularLocation>
</comment>
<dbReference type="SUPFAM" id="SSF49899">
    <property type="entry name" value="Concanavalin A-like lectins/glucanases"/>
    <property type="match status" value="1"/>
</dbReference>
<evidence type="ECO:0000256" key="5">
    <source>
        <dbReference type="ARBA" id="ARBA00022527"/>
    </source>
</evidence>
<dbReference type="InterPro" id="IPR011009">
    <property type="entry name" value="Kinase-like_dom_sf"/>
</dbReference>
<dbReference type="PROSITE" id="PS00107">
    <property type="entry name" value="PROTEIN_KINASE_ATP"/>
    <property type="match status" value="1"/>
</dbReference>
<evidence type="ECO:0000256" key="13">
    <source>
        <dbReference type="ARBA" id="ARBA00022989"/>
    </source>
</evidence>
<dbReference type="InterPro" id="IPR000719">
    <property type="entry name" value="Prot_kinase_dom"/>
</dbReference>
<comment type="similarity">
    <text evidence="2">In the N-terminal section; belongs to the leguminous lectin family.</text>
</comment>
<keyword evidence="10 17" id="KW-0547">Nucleotide-binding</keyword>
<evidence type="ECO:0000256" key="6">
    <source>
        <dbReference type="ARBA" id="ARBA00022679"/>
    </source>
</evidence>
<organism evidence="21 22">
    <name type="scientific">Lolium multiflorum</name>
    <name type="common">Italian ryegrass</name>
    <name type="synonym">Lolium perenne subsp. multiflorum</name>
    <dbReference type="NCBI Taxonomy" id="4521"/>
    <lineage>
        <taxon>Eukaryota</taxon>
        <taxon>Viridiplantae</taxon>
        <taxon>Streptophyta</taxon>
        <taxon>Embryophyta</taxon>
        <taxon>Tracheophyta</taxon>
        <taxon>Spermatophyta</taxon>
        <taxon>Magnoliopsida</taxon>
        <taxon>Liliopsida</taxon>
        <taxon>Poales</taxon>
        <taxon>Poaceae</taxon>
        <taxon>BOP clade</taxon>
        <taxon>Pooideae</taxon>
        <taxon>Poodae</taxon>
        <taxon>Poeae</taxon>
        <taxon>Poeae Chloroplast Group 2 (Poeae type)</taxon>
        <taxon>Loliodinae</taxon>
        <taxon>Loliinae</taxon>
        <taxon>Lolium</taxon>
    </lineage>
</organism>
<evidence type="ECO:0000259" key="20">
    <source>
        <dbReference type="PROSITE" id="PS50011"/>
    </source>
</evidence>